<dbReference type="Proteomes" id="UP000783686">
    <property type="component" value="Unassembled WGS sequence"/>
</dbReference>
<name>A0A811KLA1_9BILA</name>
<keyword evidence="1" id="KW-0732">Signal</keyword>
<organism evidence="2 3">
    <name type="scientific">Bursaphelenchus okinawaensis</name>
    <dbReference type="NCBI Taxonomy" id="465554"/>
    <lineage>
        <taxon>Eukaryota</taxon>
        <taxon>Metazoa</taxon>
        <taxon>Ecdysozoa</taxon>
        <taxon>Nematoda</taxon>
        <taxon>Chromadorea</taxon>
        <taxon>Rhabditida</taxon>
        <taxon>Tylenchina</taxon>
        <taxon>Tylenchomorpha</taxon>
        <taxon>Aphelenchoidea</taxon>
        <taxon>Aphelenchoididae</taxon>
        <taxon>Bursaphelenchus</taxon>
    </lineage>
</organism>
<dbReference type="EMBL" id="CAJFCW020000003">
    <property type="protein sequence ID" value="CAG9106073.1"/>
    <property type="molecule type" value="Genomic_DNA"/>
</dbReference>
<gene>
    <name evidence="2" type="ORF">BOKJ2_LOCUS6624</name>
</gene>
<reference evidence="2" key="1">
    <citation type="submission" date="2020-09" db="EMBL/GenBank/DDBJ databases">
        <authorList>
            <person name="Kikuchi T."/>
        </authorList>
    </citation>
    <scope>NUCLEOTIDE SEQUENCE</scope>
    <source>
        <strain evidence="2">SH1</strain>
    </source>
</reference>
<dbReference type="EMBL" id="CAJFDH010000003">
    <property type="protein sequence ID" value="CAD5216511.1"/>
    <property type="molecule type" value="Genomic_DNA"/>
</dbReference>
<evidence type="ECO:0000256" key="1">
    <source>
        <dbReference type="SAM" id="SignalP"/>
    </source>
</evidence>
<accession>A0A811KLA1</accession>
<sequence length="110" mass="12381">MKCLVLFVILTTLSVQASDGEEKVPELISNIKSSFEQMSKSYDECKWNIPDGPNGLDAFFKKAYEEFRKNAKGEQTIFSCTIVRDGRYNGDYLKITWGPGSPPNTYNLVG</sequence>
<evidence type="ECO:0000313" key="2">
    <source>
        <dbReference type="EMBL" id="CAD5216511.1"/>
    </source>
</evidence>
<proteinExistence type="predicted"/>
<feature type="chain" id="PRO_5035594941" evidence="1">
    <location>
        <begin position="18"/>
        <end position="110"/>
    </location>
</feature>
<dbReference type="Proteomes" id="UP000614601">
    <property type="component" value="Unassembled WGS sequence"/>
</dbReference>
<dbReference type="AlphaFoldDB" id="A0A811KLA1"/>
<comment type="caution">
    <text evidence="2">The sequence shown here is derived from an EMBL/GenBank/DDBJ whole genome shotgun (WGS) entry which is preliminary data.</text>
</comment>
<keyword evidence="3" id="KW-1185">Reference proteome</keyword>
<protein>
    <submittedName>
        <fullName evidence="2">Uncharacterized protein</fullName>
    </submittedName>
</protein>
<dbReference type="OrthoDB" id="10355526at2759"/>
<evidence type="ECO:0000313" key="3">
    <source>
        <dbReference type="Proteomes" id="UP000614601"/>
    </source>
</evidence>
<feature type="signal peptide" evidence="1">
    <location>
        <begin position="1"/>
        <end position="17"/>
    </location>
</feature>